<evidence type="ECO:0000313" key="11">
    <source>
        <dbReference type="Proteomes" id="UP001500979"/>
    </source>
</evidence>
<dbReference type="Proteomes" id="UP001500979">
    <property type="component" value="Unassembled WGS sequence"/>
</dbReference>
<keyword evidence="4" id="KW-0808">Transferase</keyword>
<evidence type="ECO:0000256" key="3">
    <source>
        <dbReference type="ARBA" id="ARBA00022676"/>
    </source>
</evidence>
<sequence length="496" mass="54330">MLGRSAEPGVPAFARGPVLTIAAITGVVLLALSARYGYVSDELYFLAAGKYYLDWGYMDQQPLVPLLARGLDAVFPGWLPVFRFPAALVTSLGVVVTALIAREFGGDRRAQILAAAAYPLSPWLLLSGHWLAAATMEPLQWTTIIWLLARWVRLHAAGIRRDRLLLFVGLVAAVALQTKFQIVVLCVALIAGVLIAGPRAVLARPLLWTGAAIALVTAVPTLLWQAAHGWPARDMGTVVDAETSRLLFLPNVALYAGIAVGTVLCGYGFWRLFREPRFRFLGWAVAGVTLFFIAAGGRANYLAGLYGLLFAAAAAGLQRRRESTGPRWQWLSWPAYMLSAVLPVALLPIYPLPVLAKHPEFPSFTRLYETGWPELARTVADAYRSLPAELRERTAIVGESYYTTGALDIHGRELGLPRAYSPHRGYWFFGAPPDRATAMLYVGNEQPLAPYFGPGRKLATVHSDLGLLNLAQGDTVTLYQDPKLPWSALWPRIRTM</sequence>
<protein>
    <submittedName>
        <fullName evidence="10">Glycosyltransferase family 39 protein</fullName>
    </submittedName>
</protein>
<evidence type="ECO:0000256" key="8">
    <source>
        <dbReference type="SAM" id="Phobius"/>
    </source>
</evidence>
<evidence type="ECO:0000256" key="6">
    <source>
        <dbReference type="ARBA" id="ARBA00022989"/>
    </source>
</evidence>
<dbReference type="PANTHER" id="PTHR33908">
    <property type="entry name" value="MANNOSYLTRANSFERASE YKCB-RELATED"/>
    <property type="match status" value="1"/>
</dbReference>
<name>A0ABN3VED2_9PSEU</name>
<evidence type="ECO:0000256" key="1">
    <source>
        <dbReference type="ARBA" id="ARBA00004651"/>
    </source>
</evidence>
<feature type="transmembrane region" description="Helical" evidence="8">
    <location>
        <begin position="12"/>
        <end position="34"/>
    </location>
</feature>
<dbReference type="Pfam" id="PF13231">
    <property type="entry name" value="PMT_2"/>
    <property type="match status" value="1"/>
</dbReference>
<keyword evidence="11" id="KW-1185">Reference proteome</keyword>
<dbReference type="InterPro" id="IPR050297">
    <property type="entry name" value="LipidA_mod_glycosyltrf_83"/>
</dbReference>
<evidence type="ECO:0000313" key="10">
    <source>
        <dbReference type="EMBL" id="GAA2794713.1"/>
    </source>
</evidence>
<feature type="transmembrane region" description="Helical" evidence="8">
    <location>
        <begin position="81"/>
        <end position="100"/>
    </location>
</feature>
<keyword evidence="2" id="KW-1003">Cell membrane</keyword>
<feature type="transmembrane region" description="Helical" evidence="8">
    <location>
        <begin position="277"/>
        <end position="295"/>
    </location>
</feature>
<dbReference type="InterPro" id="IPR038731">
    <property type="entry name" value="RgtA/B/C-like"/>
</dbReference>
<feature type="transmembrane region" description="Helical" evidence="8">
    <location>
        <begin position="247"/>
        <end position="270"/>
    </location>
</feature>
<keyword evidence="3" id="KW-0328">Glycosyltransferase</keyword>
<feature type="domain" description="Glycosyltransferase RgtA/B/C/D-like" evidence="9">
    <location>
        <begin position="60"/>
        <end position="224"/>
    </location>
</feature>
<comment type="caution">
    <text evidence="10">The sequence shown here is derived from an EMBL/GenBank/DDBJ whole genome shotgun (WGS) entry which is preliminary data.</text>
</comment>
<feature type="transmembrane region" description="Helical" evidence="8">
    <location>
        <begin position="112"/>
        <end position="132"/>
    </location>
</feature>
<evidence type="ECO:0000256" key="5">
    <source>
        <dbReference type="ARBA" id="ARBA00022692"/>
    </source>
</evidence>
<keyword evidence="6 8" id="KW-1133">Transmembrane helix</keyword>
<feature type="transmembrane region" description="Helical" evidence="8">
    <location>
        <begin position="330"/>
        <end position="350"/>
    </location>
</feature>
<evidence type="ECO:0000259" key="9">
    <source>
        <dbReference type="Pfam" id="PF13231"/>
    </source>
</evidence>
<comment type="subcellular location">
    <subcellularLocation>
        <location evidence="1">Cell membrane</location>
        <topology evidence="1">Multi-pass membrane protein</topology>
    </subcellularLocation>
</comment>
<keyword evidence="5 8" id="KW-0812">Transmembrane</keyword>
<keyword evidence="7 8" id="KW-0472">Membrane</keyword>
<evidence type="ECO:0000256" key="7">
    <source>
        <dbReference type="ARBA" id="ARBA00023136"/>
    </source>
</evidence>
<accession>A0ABN3VED2</accession>
<evidence type="ECO:0000256" key="4">
    <source>
        <dbReference type="ARBA" id="ARBA00022679"/>
    </source>
</evidence>
<proteinExistence type="predicted"/>
<dbReference type="EMBL" id="BAAAUX010000014">
    <property type="protein sequence ID" value="GAA2794713.1"/>
    <property type="molecule type" value="Genomic_DNA"/>
</dbReference>
<organism evidence="10 11">
    <name type="scientific">Saccharopolyspora taberi</name>
    <dbReference type="NCBI Taxonomy" id="60895"/>
    <lineage>
        <taxon>Bacteria</taxon>
        <taxon>Bacillati</taxon>
        <taxon>Actinomycetota</taxon>
        <taxon>Actinomycetes</taxon>
        <taxon>Pseudonocardiales</taxon>
        <taxon>Pseudonocardiaceae</taxon>
        <taxon>Saccharopolyspora</taxon>
    </lineage>
</organism>
<reference evidence="10 11" key="1">
    <citation type="journal article" date="2019" name="Int. J. Syst. Evol. Microbiol.">
        <title>The Global Catalogue of Microorganisms (GCM) 10K type strain sequencing project: providing services to taxonomists for standard genome sequencing and annotation.</title>
        <authorList>
            <consortium name="The Broad Institute Genomics Platform"/>
            <consortium name="The Broad Institute Genome Sequencing Center for Infectious Disease"/>
            <person name="Wu L."/>
            <person name="Ma J."/>
        </authorList>
    </citation>
    <scope>NUCLEOTIDE SEQUENCE [LARGE SCALE GENOMIC DNA]</scope>
    <source>
        <strain evidence="10 11">JCM 9383</strain>
    </source>
</reference>
<evidence type="ECO:0000256" key="2">
    <source>
        <dbReference type="ARBA" id="ARBA00022475"/>
    </source>
</evidence>
<feature type="transmembrane region" description="Helical" evidence="8">
    <location>
        <begin position="164"/>
        <end position="194"/>
    </location>
</feature>
<feature type="transmembrane region" description="Helical" evidence="8">
    <location>
        <begin position="206"/>
        <end position="227"/>
    </location>
</feature>
<dbReference type="PANTHER" id="PTHR33908:SF11">
    <property type="entry name" value="MEMBRANE PROTEIN"/>
    <property type="match status" value="1"/>
</dbReference>
<gene>
    <name evidence="10" type="ORF">GCM10010470_32080</name>
</gene>
<feature type="transmembrane region" description="Helical" evidence="8">
    <location>
        <begin position="301"/>
        <end position="318"/>
    </location>
</feature>